<reference evidence="1 2" key="1">
    <citation type="submission" date="2015-02" db="EMBL/GenBank/DDBJ databases">
        <title>Nostoc linckia genome annotation.</title>
        <authorList>
            <person name="Zhou Z."/>
        </authorList>
    </citation>
    <scope>NUCLEOTIDE SEQUENCE [LARGE SCALE GENOMIC DNA]</scope>
    <source>
        <strain evidence="2">z8</strain>
    </source>
</reference>
<dbReference type="Proteomes" id="UP000222310">
    <property type="component" value="Unassembled WGS sequence"/>
</dbReference>
<protein>
    <submittedName>
        <fullName evidence="1">Uncharacterized protein</fullName>
    </submittedName>
</protein>
<dbReference type="RefSeq" id="WP_099066616.1">
    <property type="nucleotide sequence ID" value="NZ_LAHD01000005.1"/>
</dbReference>
<gene>
    <name evidence="1" type="ORF">VF08_02845</name>
</gene>
<dbReference type="EMBL" id="LAHD01000005">
    <property type="protein sequence ID" value="PHK06691.1"/>
    <property type="molecule type" value="Genomic_DNA"/>
</dbReference>
<dbReference type="GeneID" id="57094391"/>
<comment type="caution">
    <text evidence="1">The sequence shown here is derived from an EMBL/GenBank/DDBJ whole genome shotgun (WGS) entry which is preliminary data.</text>
</comment>
<dbReference type="AlphaFoldDB" id="A0A9Q6EN03"/>
<organism evidence="1 2">
    <name type="scientific">Nostoc linckia z8</name>
    <dbReference type="NCBI Taxonomy" id="1628746"/>
    <lineage>
        <taxon>Bacteria</taxon>
        <taxon>Bacillati</taxon>
        <taxon>Cyanobacteriota</taxon>
        <taxon>Cyanophyceae</taxon>
        <taxon>Nostocales</taxon>
        <taxon>Nostocaceae</taxon>
        <taxon>Nostoc</taxon>
    </lineage>
</organism>
<proteinExistence type="predicted"/>
<evidence type="ECO:0000313" key="2">
    <source>
        <dbReference type="Proteomes" id="UP000222310"/>
    </source>
</evidence>
<accession>A0A9Q6EN03</accession>
<sequence length="222" mass="25109">MNKYKTDLPHPFPQRILSLPVQNGFPVPWFVAEVNGKYDFRIMDGAKLKRAVNLKRCWICGERLGSHLAFPIGPMCAINRTISEPPSHTECAEWSIKACPFLAQKQEVRRETHLPDNIKEPGGIAIARQPGVTCLWITKSYKVINAGNGVVFKIGNPLKVEWFREGRQATREEVLESIDSGYPILMDMAIKEGKQSVNRLETMRLEALKLLPEEKAEGRGQK</sequence>
<evidence type="ECO:0000313" key="1">
    <source>
        <dbReference type="EMBL" id="PHK06691.1"/>
    </source>
</evidence>
<name>A0A9Q6EN03_NOSLI</name>